<gene>
    <name evidence="1" type="ORF">Hamer_G002538</name>
</gene>
<protein>
    <submittedName>
        <fullName evidence="1">Uncharacterized protein</fullName>
    </submittedName>
</protein>
<name>A0A8J5MYR0_HOMAM</name>
<dbReference type="Proteomes" id="UP000747542">
    <property type="component" value="Unassembled WGS sequence"/>
</dbReference>
<keyword evidence="2" id="KW-1185">Reference proteome</keyword>
<reference evidence="1" key="1">
    <citation type="journal article" date="2021" name="Sci. Adv.">
        <title>The American lobster genome reveals insights on longevity, neural, and immune adaptations.</title>
        <authorList>
            <person name="Polinski J.M."/>
            <person name="Zimin A.V."/>
            <person name="Clark K.F."/>
            <person name="Kohn A.B."/>
            <person name="Sadowski N."/>
            <person name="Timp W."/>
            <person name="Ptitsyn A."/>
            <person name="Khanna P."/>
            <person name="Romanova D.Y."/>
            <person name="Williams P."/>
            <person name="Greenwood S.J."/>
            <person name="Moroz L.L."/>
            <person name="Walt D.R."/>
            <person name="Bodnar A.G."/>
        </authorList>
    </citation>
    <scope>NUCLEOTIDE SEQUENCE</scope>
    <source>
        <strain evidence="1">GMGI-L3</strain>
    </source>
</reference>
<accession>A0A8J5MYR0</accession>
<dbReference type="EMBL" id="JAHLQT010020073">
    <property type="protein sequence ID" value="KAG7168471.1"/>
    <property type="molecule type" value="Genomic_DNA"/>
</dbReference>
<sequence length="162" mass="17134">MESFAKDPDVGTLRPFLSQGTVEVDGVETPVTILRDSGSLQTLIKEGVVAARKTDKYVVLGSLWGQVDLILGNDLAGGQMGNVTPPPVLREKPESTAELQQLEDDMPGVFPLCAVTRSLSMTNDHNVTPDVDDSLSLEGLFANPIASQDISSAVNAVTGRVA</sequence>
<organism evidence="1 2">
    <name type="scientific">Homarus americanus</name>
    <name type="common">American lobster</name>
    <dbReference type="NCBI Taxonomy" id="6706"/>
    <lineage>
        <taxon>Eukaryota</taxon>
        <taxon>Metazoa</taxon>
        <taxon>Ecdysozoa</taxon>
        <taxon>Arthropoda</taxon>
        <taxon>Crustacea</taxon>
        <taxon>Multicrustacea</taxon>
        <taxon>Malacostraca</taxon>
        <taxon>Eumalacostraca</taxon>
        <taxon>Eucarida</taxon>
        <taxon>Decapoda</taxon>
        <taxon>Pleocyemata</taxon>
        <taxon>Astacidea</taxon>
        <taxon>Nephropoidea</taxon>
        <taxon>Nephropidae</taxon>
        <taxon>Homarus</taxon>
    </lineage>
</organism>
<evidence type="ECO:0000313" key="2">
    <source>
        <dbReference type="Proteomes" id="UP000747542"/>
    </source>
</evidence>
<evidence type="ECO:0000313" key="1">
    <source>
        <dbReference type="EMBL" id="KAG7168471.1"/>
    </source>
</evidence>
<proteinExistence type="predicted"/>
<comment type="caution">
    <text evidence="1">The sequence shown here is derived from an EMBL/GenBank/DDBJ whole genome shotgun (WGS) entry which is preliminary data.</text>
</comment>
<dbReference type="AlphaFoldDB" id="A0A8J5MYR0"/>